<protein>
    <submittedName>
        <fullName evidence="2">Uncharacterized protein</fullName>
    </submittedName>
</protein>
<name>A0A1J9PGF4_9EURO</name>
<keyword evidence="3" id="KW-1185">Reference proteome</keyword>
<gene>
    <name evidence="2" type="ORF">AJ78_04656</name>
</gene>
<evidence type="ECO:0000313" key="3">
    <source>
        <dbReference type="Proteomes" id="UP000182235"/>
    </source>
</evidence>
<reference evidence="2 3" key="1">
    <citation type="submission" date="2015-07" db="EMBL/GenBank/DDBJ databases">
        <title>Emmonsia species relationships and genome sequence.</title>
        <authorList>
            <consortium name="The Broad Institute Genomics Platform"/>
            <person name="Cuomo C.A."/>
            <person name="Munoz J.F."/>
            <person name="Imamovic A."/>
            <person name="Priest M.E."/>
            <person name="Young S."/>
            <person name="Clay O.K."/>
            <person name="McEwen J.G."/>
        </authorList>
    </citation>
    <scope>NUCLEOTIDE SEQUENCE [LARGE SCALE GENOMIC DNA]</scope>
    <source>
        <strain evidence="2 3">UAMH 9510</strain>
    </source>
</reference>
<dbReference type="AlphaFoldDB" id="A0A1J9PGF4"/>
<evidence type="ECO:0000313" key="2">
    <source>
        <dbReference type="EMBL" id="OJD15062.1"/>
    </source>
</evidence>
<dbReference type="Proteomes" id="UP000182235">
    <property type="component" value="Unassembled WGS sequence"/>
</dbReference>
<sequence length="96" mass="10401">MEPNTNSCQPRVSSHRTVIAMSSFEPASKIPDVVRYQPGGGRTSCLDRSRVRHGPLRRPGPRRGSIQLQVSINGSPSLPGLSRDDDLTSGKNGPKH</sequence>
<feature type="compositionally biased region" description="Basic residues" evidence="1">
    <location>
        <begin position="50"/>
        <end position="61"/>
    </location>
</feature>
<evidence type="ECO:0000256" key="1">
    <source>
        <dbReference type="SAM" id="MobiDB-lite"/>
    </source>
</evidence>
<comment type="caution">
    <text evidence="2">The sequence shown here is derived from an EMBL/GenBank/DDBJ whole genome shotgun (WGS) entry which is preliminary data.</text>
</comment>
<dbReference type="VEuPathDB" id="FungiDB:AJ78_04656"/>
<organism evidence="2 3">
    <name type="scientific">Emergomyces pasteurianus Ep9510</name>
    <dbReference type="NCBI Taxonomy" id="1447872"/>
    <lineage>
        <taxon>Eukaryota</taxon>
        <taxon>Fungi</taxon>
        <taxon>Dikarya</taxon>
        <taxon>Ascomycota</taxon>
        <taxon>Pezizomycotina</taxon>
        <taxon>Eurotiomycetes</taxon>
        <taxon>Eurotiomycetidae</taxon>
        <taxon>Onygenales</taxon>
        <taxon>Ajellomycetaceae</taxon>
        <taxon>Emergomyces</taxon>
    </lineage>
</organism>
<feature type="region of interest" description="Disordered" evidence="1">
    <location>
        <begin position="32"/>
        <end position="96"/>
    </location>
</feature>
<feature type="compositionally biased region" description="Polar residues" evidence="1">
    <location>
        <begin position="66"/>
        <end position="76"/>
    </location>
</feature>
<accession>A0A1J9PGF4</accession>
<dbReference type="EMBL" id="LGRN01000179">
    <property type="protein sequence ID" value="OJD15062.1"/>
    <property type="molecule type" value="Genomic_DNA"/>
</dbReference>
<proteinExistence type="predicted"/>